<comment type="caution">
    <text evidence="4">Lacks conserved residue(s) required for the propagation of feature annotation.</text>
</comment>
<organism evidence="6 7">
    <name type="scientific">Porphyromonas gulae</name>
    <dbReference type="NCBI Taxonomy" id="111105"/>
    <lineage>
        <taxon>Bacteria</taxon>
        <taxon>Pseudomonadati</taxon>
        <taxon>Bacteroidota</taxon>
        <taxon>Bacteroidia</taxon>
        <taxon>Bacteroidales</taxon>
        <taxon>Porphyromonadaceae</taxon>
        <taxon>Porphyromonas</taxon>
    </lineage>
</organism>
<keyword evidence="2 4" id="KW-0442">Lipid degradation</keyword>
<dbReference type="PROSITE" id="PS51635">
    <property type="entry name" value="PNPLA"/>
    <property type="match status" value="1"/>
</dbReference>
<dbReference type="InterPro" id="IPR016035">
    <property type="entry name" value="Acyl_Trfase/lysoPLipase"/>
</dbReference>
<feature type="short sequence motif" description="GXSXG" evidence="4">
    <location>
        <begin position="46"/>
        <end position="50"/>
    </location>
</feature>
<feature type="short sequence motif" description="DGA/G" evidence="4">
    <location>
        <begin position="160"/>
        <end position="162"/>
    </location>
</feature>
<dbReference type="EMBL" id="JRAI01000084">
    <property type="protein sequence ID" value="KGN83659.1"/>
    <property type="molecule type" value="Genomic_DNA"/>
</dbReference>
<dbReference type="STRING" id="111105.HR09_04680"/>
<dbReference type="Gene3D" id="3.40.1090.10">
    <property type="entry name" value="Cytosolic phospholipase A2 catalytic domain"/>
    <property type="match status" value="1"/>
</dbReference>
<dbReference type="InterPro" id="IPR002641">
    <property type="entry name" value="PNPLA_dom"/>
</dbReference>
<dbReference type="SUPFAM" id="SSF52151">
    <property type="entry name" value="FabD/lysophospholipase-like"/>
    <property type="match status" value="1"/>
</dbReference>
<dbReference type="eggNOG" id="COG1752">
    <property type="taxonomic scope" value="Bacteria"/>
</dbReference>
<proteinExistence type="predicted"/>
<comment type="caution">
    <text evidence="6">The sequence shown here is derived from an EMBL/GenBank/DDBJ whole genome shotgun (WGS) entry which is preliminary data.</text>
</comment>
<evidence type="ECO:0000313" key="7">
    <source>
        <dbReference type="Proteomes" id="UP000030130"/>
    </source>
</evidence>
<name>A0A0A2F5C9_9PORP</name>
<dbReference type="GO" id="GO:0016787">
    <property type="term" value="F:hydrolase activity"/>
    <property type="evidence" value="ECO:0007669"/>
    <property type="project" value="UniProtKB-UniRule"/>
</dbReference>
<dbReference type="AlphaFoldDB" id="A0A0A2F5C9"/>
<evidence type="ECO:0000259" key="5">
    <source>
        <dbReference type="PROSITE" id="PS51635"/>
    </source>
</evidence>
<evidence type="ECO:0000313" key="6">
    <source>
        <dbReference type="EMBL" id="KGN83659.1"/>
    </source>
</evidence>
<evidence type="ECO:0000256" key="1">
    <source>
        <dbReference type="ARBA" id="ARBA00022801"/>
    </source>
</evidence>
<dbReference type="PANTHER" id="PTHR14226">
    <property type="entry name" value="NEUROPATHY TARGET ESTERASE/SWISS CHEESE D.MELANOGASTER"/>
    <property type="match status" value="1"/>
</dbReference>
<dbReference type="GO" id="GO:0016042">
    <property type="term" value="P:lipid catabolic process"/>
    <property type="evidence" value="ECO:0007669"/>
    <property type="project" value="UniProtKB-UniRule"/>
</dbReference>
<protein>
    <submittedName>
        <fullName evidence="6">Phospholipase</fullName>
    </submittedName>
</protein>
<feature type="domain" description="PNPLA" evidence="5">
    <location>
        <begin position="15"/>
        <end position="173"/>
    </location>
</feature>
<evidence type="ECO:0000256" key="4">
    <source>
        <dbReference type="PROSITE-ProRule" id="PRU01161"/>
    </source>
</evidence>
<feature type="active site" description="Proton acceptor" evidence="4">
    <location>
        <position position="160"/>
    </location>
</feature>
<dbReference type="InterPro" id="IPR050301">
    <property type="entry name" value="NTE"/>
</dbReference>
<dbReference type="CDD" id="cd07205">
    <property type="entry name" value="Pat_PNPLA6_PNPLA7_NTE1_like"/>
    <property type="match status" value="1"/>
</dbReference>
<evidence type="ECO:0000256" key="2">
    <source>
        <dbReference type="ARBA" id="ARBA00022963"/>
    </source>
</evidence>
<accession>A0A0A2F5C9</accession>
<dbReference type="RefSeq" id="WP_039422372.1">
    <property type="nucleotide sequence ID" value="NZ_JRAI01000084.1"/>
</dbReference>
<keyword evidence="3 4" id="KW-0443">Lipid metabolism</keyword>
<gene>
    <name evidence="6" type="ORF">HR08_10630</name>
</gene>
<dbReference type="Proteomes" id="UP000030130">
    <property type="component" value="Unassembled WGS sequence"/>
</dbReference>
<dbReference type="Pfam" id="PF01734">
    <property type="entry name" value="Patatin"/>
    <property type="match status" value="1"/>
</dbReference>
<dbReference type="OrthoDB" id="9770965at2"/>
<evidence type="ECO:0000256" key="3">
    <source>
        <dbReference type="ARBA" id="ARBA00023098"/>
    </source>
</evidence>
<keyword evidence="1 4" id="KW-0378">Hydrolase</keyword>
<sequence>MPHSSYQNAKYRIGLALSGGAAKGFAHSGVLHALEDNGIRPDIIAGTSAGALVAALYADGYAPEEIPQLFRGKDFGFLTEWQIPQRGVFSIRKFKNFLRSVLRHKNIEDLHFPIKIVATDLDRGLIKVFTQGPLVETVTASCSIPILFNPVEIDGTTYVDGGLFKDLPASVIREDCRYLIGVHLNPKEPSEYKKSLFGIAERCFGYIFRANSLPDRKLCDLLIESGEIIKFKPFQVEPAEEIAAFGYKMAEQVLKTTSIRRNP</sequence>
<dbReference type="PANTHER" id="PTHR14226:SF78">
    <property type="entry name" value="SLR0060 PROTEIN"/>
    <property type="match status" value="1"/>
</dbReference>
<feature type="active site" description="Nucleophile" evidence="4">
    <location>
        <position position="48"/>
    </location>
</feature>
<reference evidence="6 7" key="1">
    <citation type="submission" date="2014-08" db="EMBL/GenBank/DDBJ databases">
        <title>Porphyromonas gulae strain:COT-052_OH1451 Genome sequencing.</title>
        <authorList>
            <person name="Wallis C."/>
            <person name="Deusch O."/>
            <person name="O'Flynn C."/>
            <person name="Davis I."/>
            <person name="Jospin G."/>
            <person name="Darling A.E."/>
            <person name="Coil D.A."/>
            <person name="Alexiev A."/>
            <person name="Horsfall A."/>
            <person name="Kirkwood N."/>
            <person name="Harris S."/>
            <person name="Eisen J.A."/>
        </authorList>
    </citation>
    <scope>NUCLEOTIDE SEQUENCE [LARGE SCALE GENOMIC DNA]</scope>
    <source>
        <strain evidence="7">COT-052 OH1451</strain>
    </source>
</reference>